<evidence type="ECO:0000313" key="14">
    <source>
        <dbReference type="EMBL" id="MBY80968.1"/>
    </source>
</evidence>
<keyword evidence="10 12" id="KW-0739">Sodium transport</keyword>
<evidence type="ECO:0000256" key="2">
    <source>
        <dbReference type="ARBA" id="ARBA00007193"/>
    </source>
</evidence>
<evidence type="ECO:0000256" key="5">
    <source>
        <dbReference type="ARBA" id="ARBA00022692"/>
    </source>
</evidence>
<evidence type="ECO:0000256" key="3">
    <source>
        <dbReference type="ARBA" id="ARBA00022448"/>
    </source>
</evidence>
<dbReference type="Gene3D" id="1.10.287.770">
    <property type="entry name" value="YojJ-like"/>
    <property type="match status" value="1"/>
</dbReference>
<evidence type="ECO:0000256" key="12">
    <source>
        <dbReference type="RuleBase" id="RU000679"/>
    </source>
</evidence>
<dbReference type="OrthoDB" id="6021021at2759"/>
<evidence type="ECO:0000256" key="10">
    <source>
        <dbReference type="ARBA" id="ARBA00023201"/>
    </source>
</evidence>
<keyword evidence="7" id="KW-0915">Sodium</keyword>
<sequence length="120" mass="13888">MCFHIEITNTEKMQMRCNCLPTCSDIDYEILQTSNFESWDYLKTTQLVKNNSRGASVEFVFKNPYFTAYRSASIFNTDSLISFVGSVFSLFLGLNLISIFEILYVIIKIVSSFVMHMFDI</sequence>
<name>A0A2S2QTB5_9HEMI</name>
<dbReference type="GO" id="GO:0005272">
    <property type="term" value="F:sodium channel activity"/>
    <property type="evidence" value="ECO:0007669"/>
    <property type="project" value="UniProtKB-KW"/>
</dbReference>
<evidence type="ECO:0000256" key="9">
    <source>
        <dbReference type="ARBA" id="ARBA00023136"/>
    </source>
</evidence>
<reference evidence="14" key="1">
    <citation type="submission" date="2018-04" db="EMBL/GenBank/DDBJ databases">
        <title>Transcriptome assembly of Sipha flava.</title>
        <authorList>
            <person name="Scully E.D."/>
            <person name="Geib S.M."/>
            <person name="Palmer N.A."/>
            <person name="Koch K."/>
            <person name="Bradshaw J."/>
            <person name="Heng-Moss T."/>
            <person name="Sarath G."/>
        </authorList>
    </citation>
    <scope>NUCLEOTIDE SEQUENCE</scope>
</reference>
<evidence type="ECO:0000256" key="11">
    <source>
        <dbReference type="ARBA" id="ARBA00023303"/>
    </source>
</evidence>
<dbReference type="GO" id="GO:0016020">
    <property type="term" value="C:membrane"/>
    <property type="evidence" value="ECO:0007669"/>
    <property type="project" value="UniProtKB-SubCell"/>
</dbReference>
<dbReference type="Pfam" id="PF00858">
    <property type="entry name" value="ASC"/>
    <property type="match status" value="1"/>
</dbReference>
<feature type="transmembrane region" description="Helical" evidence="13">
    <location>
        <begin position="80"/>
        <end position="107"/>
    </location>
</feature>
<evidence type="ECO:0000256" key="4">
    <source>
        <dbReference type="ARBA" id="ARBA00022461"/>
    </source>
</evidence>
<accession>A0A2S2QTB5</accession>
<evidence type="ECO:0000256" key="8">
    <source>
        <dbReference type="ARBA" id="ARBA00023065"/>
    </source>
</evidence>
<keyword evidence="11 12" id="KW-0407">Ion channel</keyword>
<keyword evidence="9 13" id="KW-0472">Membrane</keyword>
<evidence type="ECO:0000256" key="6">
    <source>
        <dbReference type="ARBA" id="ARBA00022989"/>
    </source>
</evidence>
<dbReference type="InterPro" id="IPR001873">
    <property type="entry name" value="ENaC"/>
</dbReference>
<protein>
    <submittedName>
        <fullName evidence="14">Sodium channel protein Nach</fullName>
    </submittedName>
</protein>
<keyword evidence="6 13" id="KW-1133">Transmembrane helix</keyword>
<comment type="similarity">
    <text evidence="2 12">Belongs to the amiloride-sensitive sodium channel (TC 1.A.6) family.</text>
</comment>
<dbReference type="AlphaFoldDB" id="A0A2S2QTB5"/>
<comment type="subcellular location">
    <subcellularLocation>
        <location evidence="1">Membrane</location>
        <topology evidence="1">Multi-pass membrane protein</topology>
    </subcellularLocation>
</comment>
<keyword evidence="8 12" id="KW-0406">Ion transport</keyword>
<evidence type="ECO:0000256" key="1">
    <source>
        <dbReference type="ARBA" id="ARBA00004141"/>
    </source>
</evidence>
<keyword evidence="3 12" id="KW-0813">Transport</keyword>
<dbReference type="EMBL" id="GGMS01011765">
    <property type="protein sequence ID" value="MBY80968.1"/>
    <property type="molecule type" value="Transcribed_RNA"/>
</dbReference>
<organism evidence="14">
    <name type="scientific">Sipha flava</name>
    <name type="common">yellow sugarcane aphid</name>
    <dbReference type="NCBI Taxonomy" id="143950"/>
    <lineage>
        <taxon>Eukaryota</taxon>
        <taxon>Metazoa</taxon>
        <taxon>Ecdysozoa</taxon>
        <taxon>Arthropoda</taxon>
        <taxon>Hexapoda</taxon>
        <taxon>Insecta</taxon>
        <taxon>Pterygota</taxon>
        <taxon>Neoptera</taxon>
        <taxon>Paraneoptera</taxon>
        <taxon>Hemiptera</taxon>
        <taxon>Sternorrhyncha</taxon>
        <taxon>Aphidomorpha</taxon>
        <taxon>Aphidoidea</taxon>
        <taxon>Aphididae</taxon>
        <taxon>Sipha</taxon>
    </lineage>
</organism>
<keyword evidence="4 12" id="KW-0894">Sodium channel</keyword>
<evidence type="ECO:0000256" key="13">
    <source>
        <dbReference type="SAM" id="Phobius"/>
    </source>
</evidence>
<evidence type="ECO:0000256" key="7">
    <source>
        <dbReference type="ARBA" id="ARBA00023053"/>
    </source>
</evidence>
<gene>
    <name evidence="14" type="primary">Nach_10</name>
    <name evidence="14" type="ORF">g.59955</name>
</gene>
<keyword evidence="5 12" id="KW-0812">Transmembrane</keyword>
<proteinExistence type="inferred from homology"/>